<dbReference type="PANTHER" id="PTHR30026">
    <property type="entry name" value="OUTER MEMBRANE PROTEIN TOLC"/>
    <property type="match status" value="1"/>
</dbReference>
<keyword evidence="3" id="KW-0813">Transport</keyword>
<evidence type="ECO:0000313" key="10">
    <source>
        <dbReference type="Proteomes" id="UP000182264"/>
    </source>
</evidence>
<comment type="similarity">
    <text evidence="2">Belongs to the outer membrane factor (OMF) (TC 1.B.17) family.</text>
</comment>
<dbReference type="InterPro" id="IPR051906">
    <property type="entry name" value="TolC-like"/>
</dbReference>
<evidence type="ECO:0000256" key="1">
    <source>
        <dbReference type="ARBA" id="ARBA00004442"/>
    </source>
</evidence>
<feature type="chain" id="PRO_5012611449" description="Outer membrane protein TolC" evidence="8">
    <location>
        <begin position="36"/>
        <end position="809"/>
    </location>
</feature>
<dbReference type="RefSeq" id="WP_072286706.1">
    <property type="nucleotide sequence ID" value="NZ_CP015455.1"/>
</dbReference>
<accession>A0A1L3GG63</accession>
<evidence type="ECO:0000313" key="9">
    <source>
        <dbReference type="EMBL" id="APG24859.1"/>
    </source>
</evidence>
<dbReference type="GO" id="GO:0015562">
    <property type="term" value="F:efflux transmembrane transporter activity"/>
    <property type="evidence" value="ECO:0007669"/>
    <property type="project" value="InterPro"/>
</dbReference>
<comment type="subcellular location">
    <subcellularLocation>
        <location evidence="1">Cell outer membrane</location>
    </subcellularLocation>
</comment>
<evidence type="ECO:0000256" key="2">
    <source>
        <dbReference type="ARBA" id="ARBA00007613"/>
    </source>
</evidence>
<dbReference type="PANTHER" id="PTHR30026:SF20">
    <property type="entry name" value="OUTER MEMBRANE PROTEIN TOLC"/>
    <property type="match status" value="1"/>
</dbReference>
<proteinExistence type="inferred from homology"/>
<keyword evidence="5" id="KW-0812">Transmembrane</keyword>
<dbReference type="STRING" id="29542.A6070_01305"/>
<dbReference type="InterPro" id="IPR003423">
    <property type="entry name" value="OMP_efflux"/>
</dbReference>
<evidence type="ECO:0000256" key="5">
    <source>
        <dbReference type="ARBA" id="ARBA00022692"/>
    </source>
</evidence>
<dbReference type="AlphaFoldDB" id="A0A1L3GG63"/>
<reference evidence="9 10" key="1">
    <citation type="journal article" date="2017" name="Genome Announc.">
        <title>Complete Genome Sequences of Two Acetylene-Fermenting Pelobacter acetylenicus Strains.</title>
        <authorList>
            <person name="Sutton J.M."/>
            <person name="Baesman S.M."/>
            <person name="Fierst J.L."/>
            <person name="Poret-Peterson A.T."/>
            <person name="Oremland R.S."/>
            <person name="Dunlap D.S."/>
            <person name="Akob D.M."/>
        </authorList>
    </citation>
    <scope>NUCLEOTIDE SEQUENCE [LARGE SCALE GENOMIC DNA]</scope>
    <source>
        <strain evidence="9 10">DSM 3247</strain>
    </source>
</reference>
<dbReference type="EMBL" id="CP015518">
    <property type="protein sequence ID" value="APG24859.1"/>
    <property type="molecule type" value="Genomic_DNA"/>
</dbReference>
<name>A0A1L3GG63_SYNAC</name>
<organism evidence="9 10">
    <name type="scientific">Syntrophotalea acetylenica</name>
    <name type="common">Pelobacter acetylenicus</name>
    <dbReference type="NCBI Taxonomy" id="29542"/>
    <lineage>
        <taxon>Bacteria</taxon>
        <taxon>Pseudomonadati</taxon>
        <taxon>Thermodesulfobacteriota</taxon>
        <taxon>Desulfuromonadia</taxon>
        <taxon>Desulfuromonadales</taxon>
        <taxon>Syntrophotaleaceae</taxon>
        <taxon>Syntrophotalea</taxon>
    </lineage>
</organism>
<evidence type="ECO:0000256" key="3">
    <source>
        <dbReference type="ARBA" id="ARBA00022448"/>
    </source>
</evidence>
<keyword evidence="4" id="KW-1134">Transmembrane beta strand</keyword>
<dbReference type="GO" id="GO:0009279">
    <property type="term" value="C:cell outer membrane"/>
    <property type="evidence" value="ECO:0007669"/>
    <property type="project" value="UniProtKB-SubCell"/>
</dbReference>
<keyword evidence="8" id="KW-0732">Signal</keyword>
<dbReference type="Proteomes" id="UP000182264">
    <property type="component" value="Chromosome"/>
</dbReference>
<dbReference type="Pfam" id="PF02321">
    <property type="entry name" value="OEP"/>
    <property type="match status" value="2"/>
</dbReference>
<keyword evidence="7" id="KW-0998">Cell outer membrane</keyword>
<dbReference type="Gene3D" id="3.40.50.2300">
    <property type="match status" value="2"/>
</dbReference>
<dbReference type="OrthoDB" id="9771205at2"/>
<evidence type="ECO:0000256" key="4">
    <source>
        <dbReference type="ARBA" id="ARBA00022452"/>
    </source>
</evidence>
<protein>
    <recommendedName>
        <fullName evidence="11">Outer membrane protein TolC</fullName>
    </recommendedName>
</protein>
<keyword evidence="10" id="KW-1185">Reference proteome</keyword>
<dbReference type="SUPFAM" id="SSF56954">
    <property type="entry name" value="Outer membrane efflux proteins (OEP)"/>
    <property type="match status" value="1"/>
</dbReference>
<dbReference type="KEGG" id="pace:A6070_01305"/>
<sequence length="809" mass="89490">MMCRHLLPLLPHLRRRLAGLLLLLTCLLASPVTSAARPVNIGVVMDGPWQGNQAILEMFQAEINDLLGAEFHTRFPQTALLTADWSQQGVHRNIDRLLADDSIDMILALGLLAGQDLARRGPLPKPCLAPLTVDRAAQQLPASNGSSGVFNFNYIATTSPLLRDLRLFRELVPFQHLAILVHRPYHEAIPEITRNLKRQLAETSVSLSVIPVNGAVEAALAALPEETEAVYITPLLLAEESFRQLIAGLSARGLPSFSYLGYEEVCKGVLAGAAPTTDFARLARRTALNMQRILLGENAASLPATTSLEDRLAINMATARAIGFSPAWNILNEAEQLFAEPLTATRRWSLDTVVKEAEAVNLDLAAADRKVAAGREDIRKARAGLLPHLELSATGSLIDQDRAAASFGTQAEQSLSASLELRQNLYSESTWANLDIQKQQQQARQEERRQLRLDVIQEAASAYLDVLRAKTLQTVQRNNLRVTRSNLELARTRREIGFSSPAEVYRWESQLARDRRALIDADVARTRAKIALNRILQRPLEENFTTSEQGLDDPVLLVSDPRLFAQLATPAAFARFRDFMVAQGLKASPELQRLDAAIAARRRARLAARRSFWVPDLSLQAGITHMLDETGEGVESPFSRLKGLLPVNIPEADDTSWNVGIRLSLPLFSGGTRFADLVQAERQVEGLELERKALAARMEQRIRSALHNSRASYTGIRLSREGSEAAARNLELVTDAYSRGVVSILELLDAQNADLVAEQAAANAVYDFLLDLMAVQRAIGQFDFFLGADDRENWFRHLEQFLQQATLPE</sequence>
<dbReference type="GO" id="GO:1990281">
    <property type="term" value="C:efflux pump complex"/>
    <property type="evidence" value="ECO:0007669"/>
    <property type="project" value="TreeGrafter"/>
</dbReference>
<dbReference type="GO" id="GO:0015288">
    <property type="term" value="F:porin activity"/>
    <property type="evidence" value="ECO:0007669"/>
    <property type="project" value="TreeGrafter"/>
</dbReference>
<gene>
    <name evidence="9" type="ORF">A7E75_07345</name>
</gene>
<dbReference type="Gene3D" id="1.20.1600.10">
    <property type="entry name" value="Outer membrane efflux proteins (OEP)"/>
    <property type="match status" value="1"/>
</dbReference>
<evidence type="ECO:0000256" key="7">
    <source>
        <dbReference type="ARBA" id="ARBA00023237"/>
    </source>
</evidence>
<keyword evidence="6" id="KW-0472">Membrane</keyword>
<evidence type="ECO:0000256" key="8">
    <source>
        <dbReference type="SAM" id="SignalP"/>
    </source>
</evidence>
<feature type="signal peptide" evidence="8">
    <location>
        <begin position="1"/>
        <end position="35"/>
    </location>
</feature>
<evidence type="ECO:0008006" key="11">
    <source>
        <dbReference type="Google" id="ProtNLM"/>
    </source>
</evidence>
<evidence type="ECO:0000256" key="6">
    <source>
        <dbReference type="ARBA" id="ARBA00023136"/>
    </source>
</evidence>